<dbReference type="EMBL" id="JAHDVG010000486">
    <property type="protein sequence ID" value="KAH1168136.1"/>
    <property type="molecule type" value="Genomic_DNA"/>
</dbReference>
<gene>
    <name evidence="1" type="ORF">KIL84_003619</name>
</gene>
<sequence>MNLFHTIQIVKSIPQSQWYKFSDEHFCLYQKRKRWLKPFNFKTQFRLNHAAAFGISSTQVKLIWLFNVFLICLFRENQPSVEQIIALEIPVGTMYFKEKKPYH</sequence>
<keyword evidence="2" id="KW-1185">Reference proteome</keyword>
<accession>A0A9D4ATN7</accession>
<evidence type="ECO:0000313" key="2">
    <source>
        <dbReference type="Proteomes" id="UP000827986"/>
    </source>
</evidence>
<evidence type="ECO:0000313" key="1">
    <source>
        <dbReference type="EMBL" id="KAH1168136.1"/>
    </source>
</evidence>
<organism evidence="1 2">
    <name type="scientific">Mauremys mutica</name>
    <name type="common">yellowpond turtle</name>
    <dbReference type="NCBI Taxonomy" id="74926"/>
    <lineage>
        <taxon>Eukaryota</taxon>
        <taxon>Metazoa</taxon>
        <taxon>Chordata</taxon>
        <taxon>Craniata</taxon>
        <taxon>Vertebrata</taxon>
        <taxon>Euteleostomi</taxon>
        <taxon>Archelosauria</taxon>
        <taxon>Testudinata</taxon>
        <taxon>Testudines</taxon>
        <taxon>Cryptodira</taxon>
        <taxon>Durocryptodira</taxon>
        <taxon>Testudinoidea</taxon>
        <taxon>Geoemydidae</taxon>
        <taxon>Geoemydinae</taxon>
        <taxon>Mauremys</taxon>
    </lineage>
</organism>
<proteinExistence type="predicted"/>
<name>A0A9D4ATN7_9SAUR</name>
<dbReference type="Proteomes" id="UP000827986">
    <property type="component" value="Unassembled WGS sequence"/>
</dbReference>
<reference evidence="1" key="1">
    <citation type="submission" date="2021-09" db="EMBL/GenBank/DDBJ databases">
        <title>The genome of Mauremys mutica provides insights into the evolution of semi-aquatic lifestyle.</title>
        <authorList>
            <person name="Gong S."/>
            <person name="Gao Y."/>
        </authorList>
    </citation>
    <scope>NUCLEOTIDE SEQUENCE</scope>
    <source>
        <strain evidence="1">MM-2020</strain>
        <tissue evidence="1">Muscle</tissue>
    </source>
</reference>
<comment type="caution">
    <text evidence="1">The sequence shown here is derived from an EMBL/GenBank/DDBJ whole genome shotgun (WGS) entry which is preliminary data.</text>
</comment>
<dbReference type="AlphaFoldDB" id="A0A9D4ATN7"/>
<protein>
    <submittedName>
        <fullName evidence="1">Uncharacterized protein</fullName>
    </submittedName>
</protein>